<dbReference type="AlphaFoldDB" id="A0A0A6X179"/>
<organism evidence="1 2">
    <name type="scientific">Actinoplanes utahensis</name>
    <dbReference type="NCBI Taxonomy" id="1869"/>
    <lineage>
        <taxon>Bacteria</taxon>
        <taxon>Bacillati</taxon>
        <taxon>Actinomycetota</taxon>
        <taxon>Actinomycetes</taxon>
        <taxon>Micromonosporales</taxon>
        <taxon>Micromonosporaceae</taxon>
        <taxon>Actinoplanes</taxon>
    </lineage>
</organism>
<reference evidence="1 2" key="1">
    <citation type="submission" date="2014-10" db="EMBL/GenBank/DDBJ databases">
        <title>Draft genome sequence of Actinoplanes utahensis NRRL 12052.</title>
        <authorList>
            <person name="Velasco-Bucheli B."/>
            <person name="del Cerro C."/>
            <person name="Hormigo D."/>
            <person name="Garcia J.L."/>
            <person name="Acebal C."/>
            <person name="Arroyo M."/>
            <person name="de la Mata I."/>
        </authorList>
    </citation>
    <scope>NUCLEOTIDE SEQUENCE [LARGE SCALE GENOMIC DNA]</scope>
    <source>
        <strain evidence="1 2">NRRL 12052</strain>
    </source>
</reference>
<name>A0A0A6X179_ACTUT</name>
<evidence type="ECO:0000313" key="1">
    <source>
        <dbReference type="EMBL" id="KHD73827.1"/>
    </source>
</evidence>
<evidence type="ECO:0000313" key="2">
    <source>
        <dbReference type="Proteomes" id="UP000054537"/>
    </source>
</evidence>
<dbReference type="Proteomes" id="UP000054537">
    <property type="component" value="Unassembled WGS sequence"/>
</dbReference>
<protein>
    <submittedName>
        <fullName evidence="1">Uncharacterized protein</fullName>
    </submittedName>
</protein>
<accession>A0A0A6X179</accession>
<gene>
    <name evidence="1" type="ORF">MB27_32835</name>
</gene>
<sequence length="157" mass="16019">MTAGAGTAALAAWNVQGAGTSYAKAGTAVELKTVETVVDASLYPGVTGNAKIRVQNDNKFPVKITKIVWNPADGVAATPLPGKNCNNTGVYFGDFSANTIGTNGVLGVAGSNMIVDKDGSASFTLSKAVRMINNSEDGCQGATFRIPVKVYGESAAN</sequence>
<dbReference type="STRING" id="1869.MB27_32835"/>
<comment type="caution">
    <text evidence="1">The sequence shown here is derived from an EMBL/GenBank/DDBJ whole genome shotgun (WGS) entry which is preliminary data.</text>
</comment>
<dbReference type="EMBL" id="JRTT01000128">
    <property type="protein sequence ID" value="KHD73827.1"/>
    <property type="molecule type" value="Genomic_DNA"/>
</dbReference>
<proteinExistence type="predicted"/>
<keyword evidence="2" id="KW-1185">Reference proteome</keyword>